<evidence type="ECO:0000313" key="1">
    <source>
        <dbReference type="EMBL" id="MDQ0370292.1"/>
    </source>
</evidence>
<evidence type="ECO:0000313" key="2">
    <source>
        <dbReference type="Proteomes" id="UP001240236"/>
    </source>
</evidence>
<dbReference type="Proteomes" id="UP001240236">
    <property type="component" value="Unassembled WGS sequence"/>
</dbReference>
<dbReference type="EMBL" id="JAUSUZ010000001">
    <property type="protein sequence ID" value="MDQ0370292.1"/>
    <property type="molecule type" value="Genomic_DNA"/>
</dbReference>
<proteinExistence type="predicted"/>
<name>A0AAE4B159_9ACTN</name>
<protein>
    <submittedName>
        <fullName evidence="1">Uncharacterized protein</fullName>
    </submittedName>
</protein>
<organism evidence="1 2">
    <name type="scientific">Catenuloplanes indicus</name>
    <dbReference type="NCBI Taxonomy" id="137267"/>
    <lineage>
        <taxon>Bacteria</taxon>
        <taxon>Bacillati</taxon>
        <taxon>Actinomycetota</taxon>
        <taxon>Actinomycetes</taxon>
        <taxon>Micromonosporales</taxon>
        <taxon>Micromonosporaceae</taxon>
        <taxon>Catenuloplanes</taxon>
    </lineage>
</organism>
<sequence>MTDTFRPPRRAPIPHAAGRFVVHTPDRRVHDETDAAGALRIVLAGLPGQ</sequence>
<dbReference type="RefSeq" id="WP_307246141.1">
    <property type="nucleotide sequence ID" value="NZ_JAUSUZ010000001.1"/>
</dbReference>
<reference evidence="1 2" key="1">
    <citation type="submission" date="2023-07" db="EMBL/GenBank/DDBJ databases">
        <title>Sequencing the genomes of 1000 actinobacteria strains.</title>
        <authorList>
            <person name="Klenk H.-P."/>
        </authorList>
    </citation>
    <scope>NUCLEOTIDE SEQUENCE [LARGE SCALE GENOMIC DNA]</scope>
    <source>
        <strain evidence="1 2">DSM 44709</strain>
    </source>
</reference>
<dbReference type="AlphaFoldDB" id="A0AAE4B159"/>
<keyword evidence="2" id="KW-1185">Reference proteome</keyword>
<gene>
    <name evidence="1" type="ORF">J2S42_006961</name>
</gene>
<comment type="caution">
    <text evidence="1">The sequence shown here is derived from an EMBL/GenBank/DDBJ whole genome shotgun (WGS) entry which is preliminary data.</text>
</comment>
<accession>A0AAE4B159</accession>